<evidence type="ECO:0000256" key="1">
    <source>
        <dbReference type="SAM" id="Phobius"/>
    </source>
</evidence>
<accession>A0ABQ4FU28</accession>
<reference evidence="2 3" key="1">
    <citation type="submission" date="2021-01" db="EMBL/GenBank/DDBJ databases">
        <title>Whole genome shotgun sequence of Microbispora corallina NBRC 16416.</title>
        <authorList>
            <person name="Komaki H."/>
            <person name="Tamura T."/>
        </authorList>
    </citation>
    <scope>NUCLEOTIDE SEQUENCE [LARGE SCALE GENOMIC DNA]</scope>
    <source>
        <strain evidence="2 3">NBRC 16416</strain>
    </source>
</reference>
<protein>
    <submittedName>
        <fullName evidence="2">Uncharacterized protein</fullName>
    </submittedName>
</protein>
<keyword evidence="1" id="KW-0472">Membrane</keyword>
<dbReference type="EMBL" id="BOOC01000003">
    <property type="protein sequence ID" value="GIH38318.1"/>
    <property type="molecule type" value="Genomic_DNA"/>
</dbReference>
<comment type="caution">
    <text evidence="2">The sequence shown here is derived from an EMBL/GenBank/DDBJ whole genome shotgun (WGS) entry which is preliminary data.</text>
</comment>
<keyword evidence="3" id="KW-1185">Reference proteome</keyword>
<feature type="transmembrane region" description="Helical" evidence="1">
    <location>
        <begin position="40"/>
        <end position="57"/>
    </location>
</feature>
<name>A0ABQ4FU28_9ACTN</name>
<organism evidence="2 3">
    <name type="scientific">Microbispora corallina</name>
    <dbReference type="NCBI Taxonomy" id="83302"/>
    <lineage>
        <taxon>Bacteria</taxon>
        <taxon>Bacillati</taxon>
        <taxon>Actinomycetota</taxon>
        <taxon>Actinomycetes</taxon>
        <taxon>Streptosporangiales</taxon>
        <taxon>Streptosporangiaceae</taxon>
        <taxon>Microbispora</taxon>
    </lineage>
</organism>
<dbReference type="Proteomes" id="UP000603904">
    <property type="component" value="Unassembled WGS sequence"/>
</dbReference>
<keyword evidence="1" id="KW-1133">Transmembrane helix</keyword>
<evidence type="ECO:0000313" key="3">
    <source>
        <dbReference type="Proteomes" id="UP000603904"/>
    </source>
</evidence>
<proteinExistence type="predicted"/>
<dbReference type="RefSeq" id="WP_204055932.1">
    <property type="nucleotide sequence ID" value="NZ_BAAAGP010000005.1"/>
</dbReference>
<sequence>MTMTETELRDLLAGDSAGPPGRVTVADVGRRVRRMRRRRAAAGVALAAGVAAVALAPRTIPVAADDTWIATPASPAPTPSVMYIPDGRVVLDEEIGTGGLVRTYPYTGGSGPATVQVACRVPSYVFLWLDGDLIDQGPCGIQSDHVDRLRSWTDHSGRDLKGRHEVGVAVVPAERVGQDRQAALTRDQVAALLGATGRYPVSARLTVREAWPVTGVGMPQNCRGDVVIRNGNGQEVHSSWCDLQPGIPFPGDGPSPS</sequence>
<evidence type="ECO:0000313" key="2">
    <source>
        <dbReference type="EMBL" id="GIH38318.1"/>
    </source>
</evidence>
<gene>
    <name evidence="2" type="ORF">Mco01_13180</name>
</gene>
<keyword evidence="1" id="KW-0812">Transmembrane</keyword>